<accession>A0A319DJ83</accession>
<keyword evidence="3" id="KW-1185">Reference proteome</keyword>
<dbReference type="GeneID" id="37132743"/>
<organism evidence="2 3">
    <name type="scientific">Aspergillus uvarum CBS 121591</name>
    <dbReference type="NCBI Taxonomy" id="1448315"/>
    <lineage>
        <taxon>Eukaryota</taxon>
        <taxon>Fungi</taxon>
        <taxon>Dikarya</taxon>
        <taxon>Ascomycota</taxon>
        <taxon>Pezizomycotina</taxon>
        <taxon>Eurotiomycetes</taxon>
        <taxon>Eurotiomycetidae</taxon>
        <taxon>Eurotiales</taxon>
        <taxon>Aspergillaceae</taxon>
        <taxon>Aspergillus</taxon>
        <taxon>Aspergillus subgen. Circumdati</taxon>
    </lineage>
</organism>
<keyword evidence="1" id="KW-0812">Transmembrane</keyword>
<dbReference type="VEuPathDB" id="FungiDB:BO82DRAFT_133976"/>
<dbReference type="RefSeq" id="XP_025489692.1">
    <property type="nucleotide sequence ID" value="XM_025630002.1"/>
</dbReference>
<proteinExistence type="predicted"/>
<dbReference type="EMBL" id="KZ821719">
    <property type="protein sequence ID" value="PYH79492.1"/>
    <property type="molecule type" value="Genomic_DNA"/>
</dbReference>
<dbReference type="Proteomes" id="UP000248340">
    <property type="component" value="Unassembled WGS sequence"/>
</dbReference>
<protein>
    <submittedName>
        <fullName evidence="2">Uncharacterized protein</fullName>
    </submittedName>
</protein>
<sequence length="159" mass="17430">MGRVGLPPCARGGIACIGYLPLPLMVGWLPYTTEPTMYSILVVMSLFFFTCTLVFDFVDAGDDAIFYTGWVSDSGAILTNQESYIHTSLCTSVSIYTIALPSTSNNNHNHLTSSHPSKIDHQQDDIKCPTSYHVIHSTTAINQIKPNNSIIPSQHTKPP</sequence>
<evidence type="ECO:0000256" key="1">
    <source>
        <dbReference type="SAM" id="Phobius"/>
    </source>
</evidence>
<evidence type="ECO:0000313" key="2">
    <source>
        <dbReference type="EMBL" id="PYH79492.1"/>
    </source>
</evidence>
<keyword evidence="1" id="KW-0472">Membrane</keyword>
<dbReference type="AlphaFoldDB" id="A0A319DJ83"/>
<name>A0A319DJ83_9EURO</name>
<feature type="transmembrane region" description="Helical" evidence="1">
    <location>
        <begin position="37"/>
        <end position="58"/>
    </location>
</feature>
<keyword evidence="1" id="KW-1133">Transmembrane helix</keyword>
<gene>
    <name evidence="2" type="ORF">BO82DRAFT_133976</name>
</gene>
<reference evidence="2 3" key="1">
    <citation type="submission" date="2016-12" db="EMBL/GenBank/DDBJ databases">
        <title>The genomes of Aspergillus section Nigri reveals drivers in fungal speciation.</title>
        <authorList>
            <consortium name="DOE Joint Genome Institute"/>
            <person name="Vesth T.C."/>
            <person name="Nybo J."/>
            <person name="Theobald S."/>
            <person name="Brandl J."/>
            <person name="Frisvad J.C."/>
            <person name="Nielsen K.F."/>
            <person name="Lyhne E.K."/>
            <person name="Kogle M.E."/>
            <person name="Kuo A."/>
            <person name="Riley R."/>
            <person name="Clum A."/>
            <person name="Nolan M."/>
            <person name="Lipzen A."/>
            <person name="Salamov A."/>
            <person name="Henrissat B."/>
            <person name="Wiebenga A."/>
            <person name="De Vries R.P."/>
            <person name="Grigoriev I.V."/>
            <person name="Mortensen U.H."/>
            <person name="Andersen M.R."/>
            <person name="Baker S.E."/>
        </authorList>
    </citation>
    <scope>NUCLEOTIDE SEQUENCE [LARGE SCALE GENOMIC DNA]</scope>
    <source>
        <strain evidence="2 3">CBS 121591</strain>
    </source>
</reference>
<feature type="transmembrane region" description="Helical" evidence="1">
    <location>
        <begin position="12"/>
        <end position="31"/>
    </location>
</feature>
<evidence type="ECO:0000313" key="3">
    <source>
        <dbReference type="Proteomes" id="UP000248340"/>
    </source>
</evidence>